<protein>
    <submittedName>
        <fullName evidence="2">Uncharacterized protein</fullName>
    </submittedName>
</protein>
<feature type="compositionally biased region" description="Basic and acidic residues" evidence="1">
    <location>
        <begin position="32"/>
        <end position="42"/>
    </location>
</feature>
<dbReference type="STRING" id="436010.A0A165XT20"/>
<accession>A0A165XT20</accession>
<dbReference type="Proteomes" id="UP000076532">
    <property type="component" value="Unassembled WGS sequence"/>
</dbReference>
<feature type="region of interest" description="Disordered" evidence="1">
    <location>
        <begin position="1"/>
        <end position="42"/>
    </location>
</feature>
<keyword evidence="3" id="KW-1185">Reference proteome</keyword>
<reference evidence="2 3" key="1">
    <citation type="journal article" date="2016" name="Mol. Biol. Evol.">
        <title>Comparative Genomics of Early-Diverging Mushroom-Forming Fungi Provides Insights into the Origins of Lignocellulose Decay Capabilities.</title>
        <authorList>
            <person name="Nagy L.G."/>
            <person name="Riley R."/>
            <person name="Tritt A."/>
            <person name="Adam C."/>
            <person name="Daum C."/>
            <person name="Floudas D."/>
            <person name="Sun H."/>
            <person name="Yadav J.S."/>
            <person name="Pangilinan J."/>
            <person name="Larsson K.H."/>
            <person name="Matsuura K."/>
            <person name="Barry K."/>
            <person name="Labutti K."/>
            <person name="Kuo R."/>
            <person name="Ohm R.A."/>
            <person name="Bhattacharya S.S."/>
            <person name="Shirouzu T."/>
            <person name="Yoshinaga Y."/>
            <person name="Martin F.M."/>
            <person name="Grigoriev I.V."/>
            <person name="Hibbett D.S."/>
        </authorList>
    </citation>
    <scope>NUCLEOTIDE SEQUENCE [LARGE SCALE GENOMIC DNA]</scope>
    <source>
        <strain evidence="2 3">CBS 109695</strain>
    </source>
</reference>
<dbReference type="EMBL" id="KV417712">
    <property type="protein sequence ID" value="KZP08871.1"/>
    <property type="molecule type" value="Genomic_DNA"/>
</dbReference>
<evidence type="ECO:0000313" key="2">
    <source>
        <dbReference type="EMBL" id="KZP08871.1"/>
    </source>
</evidence>
<name>A0A165XT20_9AGAM</name>
<feature type="compositionally biased region" description="Low complexity" evidence="1">
    <location>
        <begin position="1"/>
        <end position="24"/>
    </location>
</feature>
<sequence>MSETASGPSPTGTTSPVVSPVVSPTSPPPGIERIDGQTMTREELHRRRFGITVESVYFHPSRQGIGCAVLIKTYIKLPAKERLLTALIPLSAGPNKSGADEKKSTEDINISTSHPMDTEWLQVDERSGSQTSSFMPSVKLNVVGSGGEFSGMGKTWNSSHTQSYKIKLDPSKEVIKGLPTLLTLMYEDEEGVFYPPSVSILIMVEKCTRQHSPGWFPFLLNLDWTLRVDIHGPDISGVLQRFVAKASKHDGWCFEIGGNFNAHLAKDALEDALTNKEGPSLVGLRLAAKDWRKADLREGRPEGKGKGKAKEN</sequence>
<feature type="region of interest" description="Disordered" evidence="1">
    <location>
        <begin position="91"/>
        <end position="111"/>
    </location>
</feature>
<dbReference type="AlphaFoldDB" id="A0A165XT20"/>
<dbReference type="OrthoDB" id="3060222at2759"/>
<evidence type="ECO:0000313" key="3">
    <source>
        <dbReference type="Proteomes" id="UP000076532"/>
    </source>
</evidence>
<organism evidence="2 3">
    <name type="scientific">Athelia psychrophila</name>
    <dbReference type="NCBI Taxonomy" id="1759441"/>
    <lineage>
        <taxon>Eukaryota</taxon>
        <taxon>Fungi</taxon>
        <taxon>Dikarya</taxon>
        <taxon>Basidiomycota</taxon>
        <taxon>Agaricomycotina</taxon>
        <taxon>Agaricomycetes</taxon>
        <taxon>Agaricomycetidae</taxon>
        <taxon>Atheliales</taxon>
        <taxon>Atheliaceae</taxon>
        <taxon>Athelia</taxon>
    </lineage>
</organism>
<proteinExistence type="predicted"/>
<evidence type="ECO:0000256" key="1">
    <source>
        <dbReference type="SAM" id="MobiDB-lite"/>
    </source>
</evidence>
<gene>
    <name evidence="2" type="ORF">FIBSPDRAFT_1052134</name>
</gene>